<dbReference type="Pfam" id="PF01905">
    <property type="entry name" value="DevR"/>
    <property type="match status" value="1"/>
</dbReference>
<organism evidence="3 4">
    <name type="scientific">Peptoniphilus asaccharolyticus DSM 20463</name>
    <dbReference type="NCBI Taxonomy" id="573058"/>
    <lineage>
        <taxon>Bacteria</taxon>
        <taxon>Bacillati</taxon>
        <taxon>Bacillota</taxon>
        <taxon>Tissierellia</taxon>
        <taxon>Tissierellales</taxon>
        <taxon>Peptoniphilaceae</taxon>
        <taxon>Peptoniphilus</taxon>
    </lineage>
</organism>
<dbReference type="OrthoDB" id="9781560at2"/>
<name>A0A1W1VLT2_PEPAS</name>
<evidence type="ECO:0000256" key="2">
    <source>
        <dbReference type="ARBA" id="ARBA00025626"/>
    </source>
</evidence>
<dbReference type="NCBIfam" id="TIGR02585">
    <property type="entry name" value="cas_Cst2_DevR"/>
    <property type="match status" value="1"/>
</dbReference>
<gene>
    <name evidence="3" type="ORF">SAMN00017477_2207</name>
</gene>
<protein>
    <submittedName>
        <fullName evidence="3">CRISPR-associated protein Cst2</fullName>
    </submittedName>
</protein>
<evidence type="ECO:0000256" key="1">
    <source>
        <dbReference type="ARBA" id="ARBA00023118"/>
    </source>
</evidence>
<accession>A0A1W1VLT2</accession>
<reference evidence="4" key="1">
    <citation type="submission" date="2017-04" db="EMBL/GenBank/DDBJ databases">
        <authorList>
            <person name="Varghese N."/>
            <person name="Submissions S."/>
        </authorList>
    </citation>
    <scope>NUCLEOTIDE SEQUENCE [LARGE SCALE GENOMIC DNA]</scope>
    <source>
        <strain evidence="4">DSM 20463</strain>
    </source>
</reference>
<dbReference type="GO" id="GO:0051607">
    <property type="term" value="P:defense response to virus"/>
    <property type="evidence" value="ECO:0007669"/>
    <property type="project" value="UniProtKB-KW"/>
</dbReference>
<dbReference type="STRING" id="573058.SAMN00017477_2207"/>
<sequence>MNNQLNPKGLTLTIIFEAESANYGESVGNVASLKKVARNKGEQFTYISRQALRYNIVEQLAEPMADVKEEGKGDKKVIQFSKDATIDKYPEIDFFGYLKTESGTGGKKRSAKVRLSNAISLETFKGDLDFLTNKGLADRLSKSMNIAQAEIHKSLYRYTITVDLDQIGIDKVYNIEIENTEKARRVGKLLDTVALLYRDIRGRREDLKPLFAIGGVYDIKNPFFSSVVEVNDGKIEVEAITDLLYENIKEQTHCAIVKGKFINENEVIEKLNAVKMPEFFSAIKEEVKDYYESH</sequence>
<evidence type="ECO:0000313" key="4">
    <source>
        <dbReference type="Proteomes" id="UP000192368"/>
    </source>
</evidence>
<dbReference type="AlphaFoldDB" id="A0A1W1VLT2"/>
<dbReference type="InterPro" id="IPR010154">
    <property type="entry name" value="CRISPR-assoc_Cas7/Cst2/DevR"/>
</dbReference>
<evidence type="ECO:0000313" key="3">
    <source>
        <dbReference type="EMBL" id="SMB94288.1"/>
    </source>
</evidence>
<dbReference type="EMBL" id="FWWR01000017">
    <property type="protein sequence ID" value="SMB94288.1"/>
    <property type="molecule type" value="Genomic_DNA"/>
</dbReference>
<dbReference type="Proteomes" id="UP000192368">
    <property type="component" value="Unassembled WGS sequence"/>
</dbReference>
<comment type="function">
    <text evidence="2">CRISPR (clustered regularly interspaced short palindromic repeat) is an adaptive immune system that provides protection against mobile genetic elements (viruses, transposable elements and conjugative plasmids). CRISPR clusters contain spacers, sequences complementary to antecedent mobile elements, and target invading nucleic acids. CRISPR clusters are transcribed and processed into CRISPR RNA (crRNA).</text>
</comment>
<dbReference type="InterPro" id="IPR013414">
    <property type="entry name" value="Cas7/Cst2/DevR_sub_I-B/Tneap"/>
</dbReference>
<dbReference type="NCBIfam" id="TIGR01875">
    <property type="entry name" value="cas_MJ0381"/>
    <property type="match status" value="1"/>
</dbReference>
<keyword evidence="4" id="KW-1185">Reference proteome</keyword>
<keyword evidence="1" id="KW-0051">Antiviral defense</keyword>
<dbReference type="RefSeq" id="WP_084231686.1">
    <property type="nucleotide sequence ID" value="NZ_FWWR01000017.1"/>
</dbReference>
<proteinExistence type="predicted"/>